<dbReference type="Gene3D" id="3.30.40.10">
    <property type="entry name" value="Zinc/RING finger domain, C3HC4 (zinc finger)"/>
    <property type="match status" value="1"/>
</dbReference>
<evidence type="ECO:0008006" key="3">
    <source>
        <dbReference type="Google" id="ProtNLM"/>
    </source>
</evidence>
<organism evidence="1 2">
    <name type="scientific">Legionella rubrilucens</name>
    <dbReference type="NCBI Taxonomy" id="458"/>
    <lineage>
        <taxon>Bacteria</taxon>
        <taxon>Pseudomonadati</taxon>
        <taxon>Pseudomonadota</taxon>
        <taxon>Gammaproteobacteria</taxon>
        <taxon>Legionellales</taxon>
        <taxon>Legionellaceae</taxon>
        <taxon>Legionella</taxon>
    </lineage>
</organism>
<sequence>MQNKVESSVNDGIRCPLTGKPFRHPVLASDGHHYELKALNERLKAGHRNGYQDREAIFFASYDLPLRNDLDIMDLPDRYDEYERQPYLEQLTERLGAPYKPWKQDAYKAFLTADALLLMVTALSLFKECRTLNADSLLVLMLASSILDYCIRLGSGHQYGLGDGLRKLPGFLCWMGEVLSSVDPDEHESIFHL</sequence>
<name>A0A0W0XQY8_9GAMM</name>
<proteinExistence type="predicted"/>
<evidence type="ECO:0000313" key="2">
    <source>
        <dbReference type="Proteomes" id="UP000054608"/>
    </source>
</evidence>
<dbReference type="SUPFAM" id="SSF57850">
    <property type="entry name" value="RING/U-box"/>
    <property type="match status" value="1"/>
</dbReference>
<dbReference type="PATRIC" id="fig|458.5.peg.1978"/>
<keyword evidence="2" id="KW-1185">Reference proteome</keyword>
<dbReference type="InterPro" id="IPR013083">
    <property type="entry name" value="Znf_RING/FYVE/PHD"/>
</dbReference>
<evidence type="ECO:0000313" key="1">
    <source>
        <dbReference type="EMBL" id="KTD46974.1"/>
    </source>
</evidence>
<accession>A0A0W0XQY8</accession>
<dbReference type="STRING" id="458.Lrub_1896"/>
<dbReference type="AlphaFoldDB" id="A0A0W0XQY8"/>
<dbReference type="RefSeq" id="WP_058531900.1">
    <property type="nucleotide sequence ID" value="NZ_CAAAIN010000002.1"/>
</dbReference>
<dbReference type="OrthoDB" id="5652126at2"/>
<gene>
    <name evidence="1" type="ORF">Lrub_1896</name>
</gene>
<dbReference type="EMBL" id="LNYT01000020">
    <property type="protein sequence ID" value="KTD46974.1"/>
    <property type="molecule type" value="Genomic_DNA"/>
</dbReference>
<reference evidence="1 2" key="1">
    <citation type="submission" date="2015-11" db="EMBL/GenBank/DDBJ databases">
        <title>Genomic analysis of 38 Legionella species identifies large and diverse effector repertoires.</title>
        <authorList>
            <person name="Burstein D."/>
            <person name="Amaro F."/>
            <person name="Zusman T."/>
            <person name="Lifshitz Z."/>
            <person name="Cohen O."/>
            <person name="Gilbert J.A."/>
            <person name="Pupko T."/>
            <person name="Shuman H.A."/>
            <person name="Segal G."/>
        </authorList>
    </citation>
    <scope>NUCLEOTIDE SEQUENCE [LARGE SCALE GENOMIC DNA]</scope>
    <source>
        <strain evidence="1 2">WA-270A-C2</strain>
    </source>
</reference>
<comment type="caution">
    <text evidence="1">The sequence shown here is derived from an EMBL/GenBank/DDBJ whole genome shotgun (WGS) entry which is preliminary data.</text>
</comment>
<protein>
    <recommendedName>
        <fullName evidence="3">U-box domain protein</fullName>
    </recommendedName>
</protein>
<dbReference type="Proteomes" id="UP000054608">
    <property type="component" value="Unassembled WGS sequence"/>
</dbReference>